<keyword evidence="2" id="KW-1133">Transmembrane helix</keyword>
<dbReference type="GO" id="GO:0006508">
    <property type="term" value="P:proteolysis"/>
    <property type="evidence" value="ECO:0007669"/>
    <property type="project" value="UniProtKB-KW"/>
</dbReference>
<feature type="region of interest" description="Disordered" evidence="1">
    <location>
        <begin position="1"/>
        <end position="47"/>
    </location>
</feature>
<proteinExistence type="predicted"/>
<dbReference type="OrthoDB" id="9785431at2"/>
<gene>
    <name evidence="3" type="ORF">GF068_08995</name>
</gene>
<feature type="transmembrane region" description="Helical" evidence="2">
    <location>
        <begin position="286"/>
        <end position="313"/>
    </location>
</feature>
<evidence type="ECO:0000256" key="2">
    <source>
        <dbReference type="SAM" id="Phobius"/>
    </source>
</evidence>
<keyword evidence="3" id="KW-0378">Hydrolase</keyword>
<feature type="transmembrane region" description="Helical" evidence="2">
    <location>
        <begin position="52"/>
        <end position="74"/>
    </location>
</feature>
<feature type="transmembrane region" description="Helical" evidence="2">
    <location>
        <begin position="260"/>
        <end position="280"/>
    </location>
</feature>
<evidence type="ECO:0000313" key="3">
    <source>
        <dbReference type="EMBL" id="MRG92060.1"/>
    </source>
</evidence>
<name>A0A6N7PP27_9BACT</name>
<dbReference type="Pfam" id="PF13367">
    <property type="entry name" value="PrsW-protease"/>
    <property type="match status" value="1"/>
</dbReference>
<dbReference type="GO" id="GO:0008237">
    <property type="term" value="F:metallopeptidase activity"/>
    <property type="evidence" value="ECO:0007669"/>
    <property type="project" value="UniProtKB-KW"/>
</dbReference>
<dbReference type="RefSeq" id="WP_153818897.1">
    <property type="nucleotide sequence ID" value="NZ_WJIE01000002.1"/>
</dbReference>
<organism evidence="3 4">
    <name type="scientific">Polyangium spumosum</name>
    <dbReference type="NCBI Taxonomy" id="889282"/>
    <lineage>
        <taxon>Bacteria</taxon>
        <taxon>Pseudomonadati</taxon>
        <taxon>Myxococcota</taxon>
        <taxon>Polyangia</taxon>
        <taxon>Polyangiales</taxon>
        <taxon>Polyangiaceae</taxon>
        <taxon>Polyangium</taxon>
    </lineage>
</organism>
<comment type="caution">
    <text evidence="3">The sequence shown here is derived from an EMBL/GenBank/DDBJ whole genome shotgun (WGS) entry which is preliminary data.</text>
</comment>
<keyword evidence="2" id="KW-0812">Transmembrane</keyword>
<evidence type="ECO:0000256" key="1">
    <source>
        <dbReference type="SAM" id="MobiDB-lite"/>
    </source>
</evidence>
<protein>
    <submittedName>
        <fullName evidence="3">PrsW family intramembrane metalloprotease</fullName>
    </submittedName>
</protein>
<feature type="transmembrane region" description="Helical" evidence="2">
    <location>
        <begin position="228"/>
        <end position="253"/>
    </location>
</feature>
<keyword evidence="4" id="KW-1185">Reference proteome</keyword>
<feature type="compositionally biased region" description="Pro residues" evidence="1">
    <location>
        <begin position="17"/>
        <end position="26"/>
    </location>
</feature>
<sequence length="412" mass="45584">MNNPYGSPPGRHGHAPYPYPQHPQAPYPQHGHGAPQRHVPQEPPDPDKRRRVVGLGLWIVGMLAGVVLNILFTMAEIFLSKAPGRMLSAVLTGALFAFLPLGFYLFVPMVLDRYDPEPWWCLAMAFLWGAVVATGFAGMINTGVHIVFAGLFGPKVGNFMTTVVSAPLSEELFKGLAILGFFYFLRREFDGVVDGIIYATFCALGFAAVENVSYYARADMADQLGTTFFLRGVLAPWGHPLYTSMTGIGFGIARESSRTWVRWVAPIGGFFVGVFLHALWNFVPTVIPNAFVVMLLFWLLFVAAFFCIIVALVMRKGRTIRQFLRDEVLLGNLSQDELELVCSPVGRIKCTFDGRGAEGRAFIRAASRLALSKWHTARAMKGQKRTISADFIGPLRRELATLRAALRAKAPR</sequence>
<keyword evidence="3" id="KW-0482">Metalloprotease</keyword>
<reference evidence="3 4" key="1">
    <citation type="submission" date="2019-10" db="EMBL/GenBank/DDBJ databases">
        <title>A soil myxobacterium in the family Polyangiaceae.</title>
        <authorList>
            <person name="Li Y."/>
            <person name="Wang J."/>
        </authorList>
    </citation>
    <scope>NUCLEOTIDE SEQUENCE [LARGE SCALE GENOMIC DNA]</scope>
    <source>
        <strain evidence="3 4">DSM 14734</strain>
    </source>
</reference>
<dbReference type="AlphaFoldDB" id="A0A6N7PP27"/>
<dbReference type="InterPro" id="IPR026898">
    <property type="entry name" value="PrsW"/>
</dbReference>
<keyword evidence="2" id="KW-0472">Membrane</keyword>
<keyword evidence="3" id="KW-0645">Protease</keyword>
<dbReference type="PANTHER" id="PTHR36844">
    <property type="entry name" value="PROTEASE PRSW"/>
    <property type="match status" value="1"/>
</dbReference>
<feature type="transmembrane region" description="Helical" evidence="2">
    <location>
        <begin position="196"/>
        <end position="216"/>
    </location>
</feature>
<evidence type="ECO:0000313" key="4">
    <source>
        <dbReference type="Proteomes" id="UP000440224"/>
    </source>
</evidence>
<accession>A0A6N7PP27</accession>
<dbReference type="PANTHER" id="PTHR36844:SF1">
    <property type="entry name" value="PROTEASE PRSW"/>
    <property type="match status" value="1"/>
</dbReference>
<feature type="transmembrane region" description="Helical" evidence="2">
    <location>
        <begin position="164"/>
        <end position="184"/>
    </location>
</feature>
<dbReference type="EMBL" id="WJIE01000002">
    <property type="protein sequence ID" value="MRG92060.1"/>
    <property type="molecule type" value="Genomic_DNA"/>
</dbReference>
<feature type="transmembrane region" description="Helical" evidence="2">
    <location>
        <begin position="86"/>
        <end position="107"/>
    </location>
</feature>
<dbReference type="Proteomes" id="UP000440224">
    <property type="component" value="Unassembled WGS sequence"/>
</dbReference>
<feature type="transmembrane region" description="Helical" evidence="2">
    <location>
        <begin position="119"/>
        <end position="152"/>
    </location>
</feature>